<dbReference type="PANTHER" id="PTHR37419">
    <property type="entry name" value="SERINE/THREONINE-PROTEIN KINASE TOXIN HIPA"/>
    <property type="match status" value="1"/>
</dbReference>
<dbReference type="GO" id="GO:0004674">
    <property type="term" value="F:protein serine/threonine kinase activity"/>
    <property type="evidence" value="ECO:0007669"/>
    <property type="project" value="TreeGrafter"/>
</dbReference>
<evidence type="ECO:0000313" key="5">
    <source>
        <dbReference type="EMBL" id="EWY37373.1"/>
    </source>
</evidence>
<dbReference type="InterPro" id="IPR052028">
    <property type="entry name" value="HipA_Ser/Thr_kinase"/>
</dbReference>
<reference evidence="5 6" key="1">
    <citation type="submission" date="2013-08" db="EMBL/GenBank/DDBJ databases">
        <title>The genome sequence of Skermanella stibiiresistens.</title>
        <authorList>
            <person name="Zhu W."/>
            <person name="Wang G."/>
        </authorList>
    </citation>
    <scope>NUCLEOTIDE SEQUENCE [LARGE SCALE GENOMIC DNA]</scope>
    <source>
        <strain evidence="5 6">SB22</strain>
    </source>
</reference>
<dbReference type="InterPro" id="IPR012893">
    <property type="entry name" value="HipA-like_C"/>
</dbReference>
<dbReference type="PANTHER" id="PTHR37419:SF8">
    <property type="entry name" value="TOXIN YJJJ"/>
    <property type="match status" value="1"/>
</dbReference>
<evidence type="ECO:0000256" key="1">
    <source>
        <dbReference type="ARBA" id="ARBA00010164"/>
    </source>
</evidence>
<name>W9H0U1_9PROT</name>
<organism evidence="5 6">
    <name type="scientific">Skermanella stibiiresistens SB22</name>
    <dbReference type="NCBI Taxonomy" id="1385369"/>
    <lineage>
        <taxon>Bacteria</taxon>
        <taxon>Pseudomonadati</taxon>
        <taxon>Pseudomonadota</taxon>
        <taxon>Alphaproteobacteria</taxon>
        <taxon>Rhodospirillales</taxon>
        <taxon>Azospirillaceae</taxon>
        <taxon>Skermanella</taxon>
    </lineage>
</organism>
<dbReference type="PATRIC" id="fig|1385369.3.peg.5645"/>
<dbReference type="AlphaFoldDB" id="W9H0U1"/>
<evidence type="ECO:0000313" key="6">
    <source>
        <dbReference type="Proteomes" id="UP000019486"/>
    </source>
</evidence>
<keyword evidence="6" id="KW-1185">Reference proteome</keyword>
<accession>W9H0U1</accession>
<feature type="domain" description="HipA-like C-terminal" evidence="4">
    <location>
        <begin position="173"/>
        <end position="384"/>
    </location>
</feature>
<sequence>MSGIEVHADLGGGTHRVGTLRMTVRGGRNSATFIYHDTWSDVRGHFSLEPAIAVGTGVFTPDKGREMFASIGDSAPDTWGRRLMRRMERRMAKRENRVVRTLTEADYLLGVTDIARLGALRFRRMDQEEFQAPLSQGGVPPFVELPRLLSITGRVLRDEETDDDLSLLFAPGSSLGGARPKASVADRDGHLAIAKFPKDDDEYSIGTWEEIALRLADKAGIRTAPHRLERIGGKAVLVSRRFDRDPSGDRIPFLSAMSMMGMVDGEQGSYPELVEILRTHGSGADGDAAELFRRMVFNILISNVDDHLRNHGFLWSGEPGWRLSPAYDLNPVPVDVKAHILSTNISLDDGTCSVELARENAAYFGLALSDADTIIREVASTTSEWRAVAASLGVKPSEIDRMETSFEHERSQFAARAGNAYPVA</sequence>
<dbReference type="STRING" id="1385369.N825_11875"/>
<dbReference type="OrthoDB" id="9805913at2"/>
<keyword evidence="3 5" id="KW-0418">Kinase</keyword>
<dbReference type="RefSeq" id="WP_037459073.1">
    <property type="nucleotide sequence ID" value="NZ_AVFL01000027.1"/>
</dbReference>
<proteinExistence type="inferred from homology"/>
<dbReference type="Proteomes" id="UP000019486">
    <property type="component" value="Unassembled WGS sequence"/>
</dbReference>
<evidence type="ECO:0000256" key="2">
    <source>
        <dbReference type="ARBA" id="ARBA00022679"/>
    </source>
</evidence>
<dbReference type="GO" id="GO:0005829">
    <property type="term" value="C:cytosol"/>
    <property type="evidence" value="ECO:0007669"/>
    <property type="project" value="TreeGrafter"/>
</dbReference>
<dbReference type="Gene3D" id="1.10.1070.20">
    <property type="match status" value="1"/>
</dbReference>
<comment type="caution">
    <text evidence="5">The sequence shown here is derived from an EMBL/GenBank/DDBJ whole genome shotgun (WGS) entry which is preliminary data.</text>
</comment>
<gene>
    <name evidence="5" type="ORF">N825_11875</name>
</gene>
<evidence type="ECO:0000256" key="3">
    <source>
        <dbReference type="ARBA" id="ARBA00022777"/>
    </source>
</evidence>
<comment type="similarity">
    <text evidence="1">Belongs to the HipA Ser/Thr kinase family.</text>
</comment>
<keyword evidence="2" id="KW-0808">Transferase</keyword>
<dbReference type="Pfam" id="PF07804">
    <property type="entry name" value="HipA_C"/>
    <property type="match status" value="1"/>
</dbReference>
<evidence type="ECO:0000259" key="4">
    <source>
        <dbReference type="Pfam" id="PF07804"/>
    </source>
</evidence>
<dbReference type="EMBL" id="AVFL01000027">
    <property type="protein sequence ID" value="EWY37373.1"/>
    <property type="molecule type" value="Genomic_DNA"/>
</dbReference>
<protein>
    <submittedName>
        <fullName evidence="5">Phosphatidylinositol kinase</fullName>
    </submittedName>
</protein>